<evidence type="ECO:0000313" key="3">
    <source>
        <dbReference type="Proteomes" id="UP000264883"/>
    </source>
</evidence>
<gene>
    <name evidence="2" type="ORF">BEN51_07765</name>
</gene>
<dbReference type="KEGG" id="cia:BEN51_07765"/>
<feature type="transmembrane region" description="Helical" evidence="1">
    <location>
        <begin position="36"/>
        <end position="55"/>
    </location>
</feature>
<reference evidence="2 3" key="1">
    <citation type="submission" date="2016-08" db="EMBL/GenBank/DDBJ databases">
        <title>Complete Genome Sequence Of The Indigo Reducing Clostridium isatidis DSM15098.</title>
        <authorList>
            <person name="Little G.T."/>
            <person name="Minton N.P."/>
        </authorList>
    </citation>
    <scope>NUCLEOTIDE SEQUENCE [LARGE SCALE GENOMIC DNA]</scope>
    <source>
        <strain evidence="2 3">DSM 15098</strain>
    </source>
</reference>
<evidence type="ECO:0000313" key="2">
    <source>
        <dbReference type="EMBL" id="ASW43376.1"/>
    </source>
</evidence>
<accession>A0A343JCW8</accession>
<dbReference type="RefSeq" id="WP_119865510.1">
    <property type="nucleotide sequence ID" value="NZ_CP016786.1"/>
</dbReference>
<keyword evidence="3" id="KW-1185">Reference proteome</keyword>
<dbReference type="Proteomes" id="UP000264883">
    <property type="component" value="Chromosome"/>
</dbReference>
<organism evidence="2 3">
    <name type="scientific">Clostridium isatidis</name>
    <dbReference type="NCBI Taxonomy" id="182773"/>
    <lineage>
        <taxon>Bacteria</taxon>
        <taxon>Bacillati</taxon>
        <taxon>Bacillota</taxon>
        <taxon>Clostridia</taxon>
        <taxon>Eubacteriales</taxon>
        <taxon>Clostridiaceae</taxon>
        <taxon>Clostridium</taxon>
    </lineage>
</organism>
<proteinExistence type="predicted"/>
<evidence type="ECO:0000256" key="1">
    <source>
        <dbReference type="SAM" id="Phobius"/>
    </source>
</evidence>
<sequence>MLLSSFIAPILLFLLAFIHLTFPLGIYIFPYKTNSLSIIITILTLVVTISAIVYMNTGNRFKR</sequence>
<dbReference type="AlphaFoldDB" id="A0A343JCW8"/>
<name>A0A343JCW8_9CLOT</name>
<keyword evidence="1" id="KW-1133">Transmembrane helix</keyword>
<dbReference type="EMBL" id="CP016786">
    <property type="protein sequence ID" value="ASW43376.1"/>
    <property type="molecule type" value="Genomic_DNA"/>
</dbReference>
<keyword evidence="1" id="KW-0812">Transmembrane</keyword>
<feature type="transmembrane region" description="Helical" evidence="1">
    <location>
        <begin position="6"/>
        <end position="29"/>
    </location>
</feature>
<protein>
    <submittedName>
        <fullName evidence="2">Uncharacterized protein</fullName>
    </submittedName>
</protein>
<keyword evidence="1" id="KW-0472">Membrane</keyword>